<reference evidence="1" key="2">
    <citation type="journal article" date="2021" name="PeerJ">
        <title>Extensive microbial diversity within the chicken gut microbiome revealed by metagenomics and culture.</title>
        <authorList>
            <person name="Gilroy R."/>
            <person name="Ravi A."/>
            <person name="Getino M."/>
            <person name="Pursley I."/>
            <person name="Horton D.L."/>
            <person name="Alikhan N.F."/>
            <person name="Baker D."/>
            <person name="Gharbi K."/>
            <person name="Hall N."/>
            <person name="Watson M."/>
            <person name="Adriaenssens E.M."/>
            <person name="Foster-Nyarko E."/>
            <person name="Jarju S."/>
            <person name="Secka A."/>
            <person name="Antonio M."/>
            <person name="Oren A."/>
            <person name="Chaudhuri R.R."/>
            <person name="La Ragione R."/>
            <person name="Hildebrand F."/>
            <person name="Pallen M.J."/>
        </authorList>
    </citation>
    <scope>NUCLEOTIDE SEQUENCE</scope>
    <source>
        <strain evidence="1">G3-8215</strain>
    </source>
</reference>
<evidence type="ECO:0000313" key="2">
    <source>
        <dbReference type="Proteomes" id="UP000725002"/>
    </source>
</evidence>
<organism evidence="1 2">
    <name type="scientific">Candidatus Cryptobacteroides avicola</name>
    <dbReference type="NCBI Taxonomy" id="2840757"/>
    <lineage>
        <taxon>Bacteria</taxon>
        <taxon>Pseudomonadati</taxon>
        <taxon>Bacteroidota</taxon>
        <taxon>Bacteroidia</taxon>
        <taxon>Bacteroidales</taxon>
        <taxon>Candidatus Cryptobacteroides</taxon>
    </lineage>
</organism>
<sequence>MKYQAENAISSFFYYMWNTWSEEECKAVYGDMHRHFWEKWCQMTDKGVFGAAERFYAELTDRYREKLAERAVSLYDGKSSRKQPEESQILVCASCGSMEIEIQAWIDANTNEFHSDVDEDSDSRWCGECESHTDFCHKDEFKKVMDGWWSSLASKQKDMIFNLAETGYSPDNKPQESEYGTADGWWNGLDYDRKRKIYNEYNPDNEE</sequence>
<dbReference type="AlphaFoldDB" id="A0A940E1B9"/>
<dbReference type="Proteomes" id="UP000725002">
    <property type="component" value="Unassembled WGS sequence"/>
</dbReference>
<gene>
    <name evidence="1" type="ORF">IAB75_11180</name>
</gene>
<accession>A0A940E1B9</accession>
<dbReference type="EMBL" id="JADILV010000081">
    <property type="protein sequence ID" value="MBO8484653.1"/>
    <property type="molecule type" value="Genomic_DNA"/>
</dbReference>
<protein>
    <submittedName>
        <fullName evidence="1">Uncharacterized protein</fullName>
    </submittedName>
</protein>
<comment type="caution">
    <text evidence="1">The sequence shown here is derived from an EMBL/GenBank/DDBJ whole genome shotgun (WGS) entry which is preliminary data.</text>
</comment>
<name>A0A940E1B9_9BACT</name>
<reference evidence="1" key="1">
    <citation type="submission" date="2020-10" db="EMBL/GenBank/DDBJ databases">
        <authorList>
            <person name="Gilroy R."/>
        </authorList>
    </citation>
    <scope>NUCLEOTIDE SEQUENCE</scope>
    <source>
        <strain evidence="1">G3-8215</strain>
    </source>
</reference>
<evidence type="ECO:0000313" key="1">
    <source>
        <dbReference type="EMBL" id="MBO8484653.1"/>
    </source>
</evidence>
<proteinExistence type="predicted"/>